<feature type="compositionally biased region" description="Pro residues" evidence="1">
    <location>
        <begin position="487"/>
        <end position="501"/>
    </location>
</feature>
<organism evidence="2 3">
    <name type="scientific">Orbilia ellipsospora</name>
    <dbReference type="NCBI Taxonomy" id="2528407"/>
    <lineage>
        <taxon>Eukaryota</taxon>
        <taxon>Fungi</taxon>
        <taxon>Dikarya</taxon>
        <taxon>Ascomycota</taxon>
        <taxon>Pezizomycotina</taxon>
        <taxon>Orbiliomycetes</taxon>
        <taxon>Orbiliales</taxon>
        <taxon>Orbiliaceae</taxon>
        <taxon>Orbilia</taxon>
    </lineage>
</organism>
<accession>A0AAV9X601</accession>
<feature type="region of interest" description="Disordered" evidence="1">
    <location>
        <begin position="35"/>
        <end position="159"/>
    </location>
</feature>
<feature type="compositionally biased region" description="Pro residues" evidence="1">
    <location>
        <begin position="788"/>
        <end position="797"/>
    </location>
</feature>
<comment type="caution">
    <text evidence="2">The sequence shown here is derived from an EMBL/GenBank/DDBJ whole genome shotgun (WGS) entry which is preliminary data.</text>
</comment>
<feature type="compositionally biased region" description="Basic and acidic residues" evidence="1">
    <location>
        <begin position="340"/>
        <end position="371"/>
    </location>
</feature>
<evidence type="ECO:0000256" key="1">
    <source>
        <dbReference type="SAM" id="MobiDB-lite"/>
    </source>
</evidence>
<feature type="region of interest" description="Disordered" evidence="1">
    <location>
        <begin position="1"/>
        <end position="21"/>
    </location>
</feature>
<feature type="compositionally biased region" description="Pro residues" evidence="1">
    <location>
        <begin position="293"/>
        <end position="303"/>
    </location>
</feature>
<sequence length="931" mass="104552">MTAASGMAPLTTNTHISEDDERISLEKLVKLRDAVKAGQHPKYKPKPPVSAVAATTTKASNANPNKNTNGNLANNTIDTTARPIPVFTGSMPKGEQNGGRAVITVAGKDAPNQNNQNNTRNDRQQPQQQQQQGQRPLLSPRNQQPQQQQWDQSQTWSVPQMQPQVHANQEDINAFAQHLSMLPVPPPGFELPHGFPPFVPPPPPLPIHGQALTTGQPLPQLMQMTNQSPPQLDPMAVDNPIKDPRSFDHKDHDMIGNIQQRQAEIIQSLQSSSGTADLQASLKKAQEYAATLPPKPVGAPKPSAPITSNNNNNSNNKQQPEKNRNAAGLSSSPQATTAFPDRRDDGKQDYQRQQPRDHRQYHDKRSGEPPRKPTMNSGKEDRREREREQPRQFERERDRDRWAGGVDNRNYNNKKRKSSSPNYDDLPSKALNFAAPQPIRPADALIRSHEHHKVIDVDETDDDQKKRANTAKDAPKTQQSAEKKVSPAPPPVKREAPPPSPVVTIPRGSPTLEPLSPGRARAYGVPPPLPQERYSKQTGYFRYREQFPPPPAMGYARSPYDPDYGYPPPPSHAREPRPLSPRRVYVGPEGRGYAQEYVYQDPYHDPYNPYHSRRPGSPLPPPRAAAPRYRYEEEDRVPRGRSPSPRVTNRMPAVRPRRSSRSLSPSRERPLPRASAPPAEPAEEPRSERSLIRASDAPHFADYPPAYHHRSMIPYDAYGDPYRPVVIRERVPVYITRVVYVDSNDPEGRPYRPRSPGYPPPHHGPPPPLAHPHHPPPPHLAPAAPAHPAQPPPPPPMRRYVDDPDVVMSDRMYRERDYDYGPYDRGYAREYTREYPPPPPAHHHAHHHPPPLPVARDAYGREYAMQPTTAREDERERHFREREREYPSPGLGGQPPPPHPAAAARDVDDGRLPYARDGRGMAPPPGGVRYS</sequence>
<feature type="compositionally biased region" description="Basic and acidic residues" evidence="1">
    <location>
        <begin position="629"/>
        <end position="638"/>
    </location>
</feature>
<feature type="compositionally biased region" description="Pro residues" evidence="1">
    <location>
        <begin position="756"/>
        <end position="770"/>
    </location>
</feature>
<feature type="compositionally biased region" description="Low complexity" evidence="1">
    <location>
        <begin position="49"/>
        <end position="76"/>
    </location>
</feature>
<feature type="region of interest" description="Disordered" evidence="1">
    <location>
        <begin position="742"/>
        <end position="931"/>
    </location>
</feature>
<reference evidence="2 3" key="1">
    <citation type="submission" date="2019-10" db="EMBL/GenBank/DDBJ databases">
        <authorList>
            <person name="Palmer J.M."/>
        </authorList>
    </citation>
    <scope>NUCLEOTIDE SEQUENCE [LARGE SCALE GENOMIC DNA]</scope>
    <source>
        <strain evidence="2 3">TWF694</strain>
    </source>
</reference>
<feature type="region of interest" description="Disordered" evidence="1">
    <location>
        <begin position="292"/>
        <end position="719"/>
    </location>
</feature>
<evidence type="ECO:0000313" key="2">
    <source>
        <dbReference type="EMBL" id="KAK6537530.1"/>
    </source>
</evidence>
<protein>
    <submittedName>
        <fullName evidence="2">Uncharacterized protein</fullName>
    </submittedName>
</protein>
<feature type="compositionally biased region" description="Polar residues" evidence="1">
    <location>
        <begin position="328"/>
        <end position="337"/>
    </location>
</feature>
<feature type="compositionally biased region" description="Basic and acidic residues" evidence="1">
    <location>
        <begin position="378"/>
        <end position="402"/>
    </location>
</feature>
<feature type="compositionally biased region" description="Basic and acidic residues" evidence="1">
    <location>
        <begin position="870"/>
        <end position="886"/>
    </location>
</feature>
<dbReference type="Proteomes" id="UP001365542">
    <property type="component" value="Unassembled WGS sequence"/>
</dbReference>
<dbReference type="AlphaFoldDB" id="A0AAV9X601"/>
<feature type="compositionally biased region" description="Basic and acidic residues" evidence="1">
    <location>
        <begin position="905"/>
        <end position="919"/>
    </location>
</feature>
<keyword evidence="3" id="KW-1185">Reference proteome</keyword>
<proteinExistence type="predicted"/>
<gene>
    <name evidence="2" type="ORF">TWF694_011712</name>
</gene>
<feature type="compositionally biased region" description="Pro residues" evidence="1">
    <location>
        <begin position="922"/>
        <end position="931"/>
    </location>
</feature>
<dbReference type="EMBL" id="JAVHJO010000009">
    <property type="protein sequence ID" value="KAK6537530.1"/>
    <property type="molecule type" value="Genomic_DNA"/>
</dbReference>
<name>A0AAV9X601_9PEZI</name>
<feature type="compositionally biased region" description="Low complexity" evidence="1">
    <location>
        <begin position="111"/>
        <end position="154"/>
    </location>
</feature>
<evidence type="ECO:0000313" key="3">
    <source>
        <dbReference type="Proteomes" id="UP001365542"/>
    </source>
</evidence>